<dbReference type="OrthoDB" id="7691805at2759"/>
<dbReference type="PANTHER" id="PTHR47592">
    <property type="entry name" value="PBF68 PROTEIN"/>
    <property type="match status" value="1"/>
</dbReference>
<feature type="domain" description="Retrovirus-related Pol polyprotein from transposon TNT 1-94-like beta-barrel" evidence="2">
    <location>
        <begin position="284"/>
        <end position="363"/>
    </location>
</feature>
<sequence length="368" mass="41878">MEPVVMAGATTLTSDGFSQAMLKAGLDQISQLTEENYLIWKDKMSSLLKELTFLLISKIDSVTHNNIVTADNQESAKSLWKAIKDRFASSQASNRARIFNEFLYIKFREDAVDAFITDIKVSIKKLVDVGIDLPQDILAYLILFKFPDNLQILKQQIMHSDKDLSVEFVCNHLNQFNNKNKVEIKEPSTSSNQATLYSNKNKNIGRSENQDAGNKKEKRCTKGYHNPKQDANHKEDSCWHLHPEIALMWWREAQEKWESTQKTNYFMSLVTLWVENGDNKSKIILDSGSSSHVFNDHRFFKELNLGNLDVIRTGKKDANLPIRGHGKVRLQWGNMVITLDGCLYVPDIVVNLISPGLLDVKGCLVKAD</sequence>
<keyword evidence="4" id="KW-1185">Reference proteome</keyword>
<feature type="region of interest" description="Disordered" evidence="1">
    <location>
        <begin position="181"/>
        <end position="235"/>
    </location>
</feature>
<evidence type="ECO:0000313" key="3">
    <source>
        <dbReference type="EMBL" id="KNZ53397.1"/>
    </source>
</evidence>
<dbReference type="PANTHER" id="PTHR47592:SF27">
    <property type="entry name" value="OS08G0421700 PROTEIN"/>
    <property type="match status" value="1"/>
</dbReference>
<evidence type="ECO:0000256" key="1">
    <source>
        <dbReference type="SAM" id="MobiDB-lite"/>
    </source>
</evidence>
<reference evidence="3 4" key="1">
    <citation type="submission" date="2015-08" db="EMBL/GenBank/DDBJ databases">
        <title>Next Generation Sequencing and Analysis of the Genome of Puccinia sorghi L Schw, the Causal Agent of Maize Common Rust.</title>
        <authorList>
            <person name="Rochi L."/>
            <person name="Burguener G."/>
            <person name="Darino M."/>
            <person name="Turjanski A."/>
            <person name="Kreff E."/>
            <person name="Dieguez M.J."/>
            <person name="Sacco F."/>
        </authorList>
    </citation>
    <scope>NUCLEOTIDE SEQUENCE [LARGE SCALE GENOMIC DNA]</scope>
    <source>
        <strain evidence="3 4">RO10H11247</strain>
    </source>
</reference>
<evidence type="ECO:0000259" key="2">
    <source>
        <dbReference type="Pfam" id="PF22936"/>
    </source>
</evidence>
<organism evidence="3 4">
    <name type="scientific">Puccinia sorghi</name>
    <dbReference type="NCBI Taxonomy" id="27349"/>
    <lineage>
        <taxon>Eukaryota</taxon>
        <taxon>Fungi</taxon>
        <taxon>Dikarya</taxon>
        <taxon>Basidiomycota</taxon>
        <taxon>Pucciniomycotina</taxon>
        <taxon>Pucciniomycetes</taxon>
        <taxon>Pucciniales</taxon>
        <taxon>Pucciniaceae</taxon>
        <taxon>Puccinia</taxon>
    </lineage>
</organism>
<dbReference type="VEuPathDB" id="FungiDB:VP01_3250g2"/>
<accession>A0A0L6UYV5</accession>
<comment type="caution">
    <text evidence="3">The sequence shown here is derived from an EMBL/GenBank/DDBJ whole genome shotgun (WGS) entry which is preliminary data.</text>
</comment>
<dbReference type="Pfam" id="PF22936">
    <property type="entry name" value="Pol_BBD"/>
    <property type="match status" value="1"/>
</dbReference>
<gene>
    <name evidence="3" type="ORF">VP01_3250g2</name>
</gene>
<feature type="compositionally biased region" description="Polar residues" evidence="1">
    <location>
        <begin position="187"/>
        <end position="212"/>
    </location>
</feature>
<protein>
    <recommendedName>
        <fullName evidence="2">Retrovirus-related Pol polyprotein from transposon TNT 1-94-like beta-barrel domain-containing protein</fullName>
    </recommendedName>
</protein>
<proteinExistence type="predicted"/>
<name>A0A0L6UYV5_9BASI</name>
<dbReference type="Pfam" id="PF14223">
    <property type="entry name" value="Retrotran_gag_2"/>
    <property type="match status" value="1"/>
</dbReference>
<dbReference type="InterPro" id="IPR054722">
    <property type="entry name" value="PolX-like_BBD"/>
</dbReference>
<dbReference type="EMBL" id="LAVV01008225">
    <property type="protein sequence ID" value="KNZ53397.1"/>
    <property type="molecule type" value="Genomic_DNA"/>
</dbReference>
<evidence type="ECO:0000313" key="4">
    <source>
        <dbReference type="Proteomes" id="UP000037035"/>
    </source>
</evidence>
<dbReference type="AlphaFoldDB" id="A0A0L6UYV5"/>
<dbReference type="Proteomes" id="UP000037035">
    <property type="component" value="Unassembled WGS sequence"/>
</dbReference>